<dbReference type="GO" id="GO:0008800">
    <property type="term" value="F:beta-lactamase activity"/>
    <property type="evidence" value="ECO:0007669"/>
    <property type="project" value="UniProtKB-EC"/>
</dbReference>
<gene>
    <name evidence="3" type="ORF">DAT561_0898</name>
</gene>
<dbReference type="PANTHER" id="PTHR35333:SF3">
    <property type="entry name" value="BETA-LACTAMASE-TYPE TRANSPEPTIDASE FOLD CONTAINING PROTEIN"/>
    <property type="match status" value="1"/>
</dbReference>
<evidence type="ECO:0000313" key="3">
    <source>
        <dbReference type="EMBL" id="BBC61011.1"/>
    </source>
</evidence>
<evidence type="ECO:0000313" key="4">
    <source>
        <dbReference type="Proteomes" id="UP000269226"/>
    </source>
</evidence>
<evidence type="ECO:0000256" key="1">
    <source>
        <dbReference type="SAM" id="Phobius"/>
    </source>
</evidence>
<dbReference type="InterPro" id="IPR000871">
    <property type="entry name" value="Beta-lactam_class-A"/>
</dbReference>
<name>A0A2Z5Y2I4_9ENTE</name>
<dbReference type="Proteomes" id="UP000269226">
    <property type="component" value="Chromosome"/>
</dbReference>
<keyword evidence="1" id="KW-0472">Membrane</keyword>
<sequence length="318" mass="36688">MKKKRLLPYGFIFFICFCWFIYYLSPYTINYAKELGIIRMNHQSKKEKVTLEPLDLLKKPKSPTKESVNFYKHISTILTDTAASFNGEVGISYIDLTTGNYCSVNDQKEFYTASTIKVPLTMLVADTVTSGEKNWQDKIPYHAETDYEEGTGILCYNTQPAYSLGTLQKYAIIYSDNIAKNMLYDTLGGSETAKKEIYSRYLKKKAPDDLENISFNSKDAARILTILYEQKSKNKEYQQIYENMKNTIFHERMETDLTKNKVAHKIGSYNNFIHDIGIFEAPHPFILTIFTNGENGSQFISQLTDEIWSFQTTHYPAT</sequence>
<keyword evidence="1" id="KW-0812">Transmembrane</keyword>
<dbReference type="PANTHER" id="PTHR35333">
    <property type="entry name" value="BETA-LACTAMASE"/>
    <property type="match status" value="1"/>
</dbReference>
<dbReference type="GO" id="GO:0046677">
    <property type="term" value="P:response to antibiotic"/>
    <property type="evidence" value="ECO:0007669"/>
    <property type="project" value="InterPro"/>
</dbReference>
<dbReference type="GO" id="GO:0030655">
    <property type="term" value="P:beta-lactam antibiotic catabolic process"/>
    <property type="evidence" value="ECO:0007669"/>
    <property type="project" value="InterPro"/>
</dbReference>
<dbReference type="Gene3D" id="3.40.710.10">
    <property type="entry name" value="DD-peptidase/beta-lactamase superfamily"/>
    <property type="match status" value="1"/>
</dbReference>
<dbReference type="GeneID" id="57043448"/>
<organism evidence="3 4">
    <name type="scientific">Melissococcus plutonius</name>
    <dbReference type="NCBI Taxonomy" id="33970"/>
    <lineage>
        <taxon>Bacteria</taxon>
        <taxon>Bacillati</taxon>
        <taxon>Bacillota</taxon>
        <taxon>Bacilli</taxon>
        <taxon>Lactobacillales</taxon>
        <taxon>Enterococcaceae</taxon>
        <taxon>Melissococcus</taxon>
    </lineage>
</organism>
<feature type="transmembrane region" description="Helical" evidence="1">
    <location>
        <begin position="7"/>
        <end position="25"/>
    </location>
</feature>
<evidence type="ECO:0000259" key="2">
    <source>
        <dbReference type="Pfam" id="PF13354"/>
    </source>
</evidence>
<dbReference type="InterPro" id="IPR012338">
    <property type="entry name" value="Beta-lactam/transpept-like"/>
</dbReference>
<dbReference type="RefSeq" id="WP_015694949.1">
    <property type="nucleotide sequence ID" value="NZ_AP018492.1"/>
</dbReference>
<accession>A0A2Z5Y2I4</accession>
<protein>
    <submittedName>
        <fullName evidence="3">Beta-lactamase</fullName>
        <ecNumber evidence="3">3.5.2.6</ecNumber>
    </submittedName>
</protein>
<dbReference type="InterPro" id="IPR045155">
    <property type="entry name" value="Beta-lactam_cat"/>
</dbReference>
<keyword evidence="3" id="KW-0378">Hydrolase</keyword>
<dbReference type="SUPFAM" id="SSF56601">
    <property type="entry name" value="beta-lactamase/transpeptidase-like"/>
    <property type="match status" value="1"/>
</dbReference>
<dbReference type="EC" id="3.5.2.6" evidence="3"/>
<reference evidence="3 4" key="1">
    <citation type="submission" date="2018-01" db="EMBL/GenBank/DDBJ databases">
        <title>Whole genome sequence of Melissococcus plutonius DAT561.</title>
        <authorList>
            <person name="Okumura K."/>
            <person name="Takamatsu D."/>
            <person name="Okura M."/>
        </authorList>
    </citation>
    <scope>NUCLEOTIDE SEQUENCE [LARGE SCALE GENOMIC DNA]</scope>
    <source>
        <strain evidence="3 4">DAT561</strain>
    </source>
</reference>
<proteinExistence type="predicted"/>
<keyword evidence="1" id="KW-1133">Transmembrane helix</keyword>
<dbReference type="Pfam" id="PF13354">
    <property type="entry name" value="Beta-lactamase2"/>
    <property type="match status" value="1"/>
</dbReference>
<dbReference type="AlphaFoldDB" id="A0A2Z5Y2I4"/>
<dbReference type="EMBL" id="AP018492">
    <property type="protein sequence ID" value="BBC61011.1"/>
    <property type="molecule type" value="Genomic_DNA"/>
</dbReference>
<feature type="domain" description="Beta-lactamase class A catalytic" evidence="2">
    <location>
        <begin position="90"/>
        <end position="291"/>
    </location>
</feature>